<dbReference type="OrthoDB" id="2155935at2759"/>
<evidence type="ECO:0000256" key="6">
    <source>
        <dbReference type="ARBA" id="ARBA00025747"/>
    </source>
</evidence>
<accession>A0A2A9PNL1</accession>
<dbReference type="PANTHER" id="PTHR32235">
    <property type="entry name" value="NON-HOMOLOGOUS END-JOINING FACTOR 1"/>
    <property type="match status" value="1"/>
</dbReference>
<organism evidence="11 12">
    <name type="scientific">Ophiocordyceps unilateralis</name>
    <name type="common">Zombie-ant fungus</name>
    <name type="synonym">Torrubia unilateralis</name>
    <dbReference type="NCBI Taxonomy" id="268505"/>
    <lineage>
        <taxon>Eukaryota</taxon>
        <taxon>Fungi</taxon>
        <taxon>Dikarya</taxon>
        <taxon>Ascomycota</taxon>
        <taxon>Pezizomycotina</taxon>
        <taxon>Sordariomycetes</taxon>
        <taxon>Hypocreomycetidae</taxon>
        <taxon>Hypocreales</taxon>
        <taxon>Ophiocordycipitaceae</taxon>
        <taxon>Ophiocordyceps</taxon>
    </lineage>
</organism>
<name>A0A2A9PNL1_OPHUN</name>
<proteinExistence type="inferred from homology"/>
<sequence>MAATRDLAWRPLPLPSSPALPLLLVSARFAAASYVVRLTDMANIWEESMDGDAICTRSLAENTSIDPSDTPENMAQFLASLVSALDPLCPGHGDTSLGLTPTDAGRDRLTLTVTCPLAGFAPLTWPIHLAKCNPSAVATHLVLPLFQAHHAAKLQIESLLQALGHKDAVVAKLVDKLGERGTGLEQVFPALLGRHKVTRSTADDKVKGLAPFDQHSWQPHISLDIMDGPQVTTRLMQSVFGNSGLERAGVDVQDSLAFDGWWHHFKASRQVTHRSPTPRRLQASPSSGTEASGGDGDDDFQVQNTPPRLRPSTTKSEVADRASPSEPADQDRAESLIPDSYPQVVASQPIYPPVPEEAVSTGLGTIGGKTPSAAAQVQTKDPKLVRAAQPAVDDSETASEASDDDRTASVADSPTCLPLAVASSSGVKRGVIGSIGGMKAERGGTDNKGRAEPPSEAPHPTRERLGVIGNKIGGRSPSSKPSREENKRGRHANEEPHGGVPRESSQERADRRREELKLELERKATAGPAKKKRRF</sequence>
<dbReference type="GO" id="GO:0006303">
    <property type="term" value="P:double-strand break repair via nonhomologous end joining"/>
    <property type="evidence" value="ECO:0007669"/>
    <property type="project" value="TreeGrafter"/>
</dbReference>
<evidence type="ECO:0000256" key="2">
    <source>
        <dbReference type="ARBA" id="ARBA00022763"/>
    </source>
</evidence>
<dbReference type="AlphaFoldDB" id="A0A2A9PNL1"/>
<comment type="subcellular location">
    <subcellularLocation>
        <location evidence="1">Nucleus</location>
    </subcellularLocation>
</comment>
<comment type="similarity">
    <text evidence="6">Belongs to the XRCC4-XLF family. XLF subfamily.</text>
</comment>
<dbReference type="Pfam" id="PF21928">
    <property type="entry name" value="XLF_CC"/>
    <property type="match status" value="1"/>
</dbReference>
<feature type="domain" description="XLF-like N-terminal" evidence="9">
    <location>
        <begin position="9"/>
        <end position="131"/>
    </location>
</feature>
<protein>
    <recommendedName>
        <fullName evidence="7">Non-homologous end-joining factor 1</fullName>
    </recommendedName>
</protein>
<evidence type="ECO:0000256" key="1">
    <source>
        <dbReference type="ARBA" id="ARBA00004123"/>
    </source>
</evidence>
<keyword evidence="4" id="KW-0234">DNA repair</keyword>
<dbReference type="Proteomes" id="UP000037136">
    <property type="component" value="Unassembled WGS sequence"/>
</dbReference>
<comment type="caution">
    <text evidence="11">The sequence shown here is derived from an EMBL/GenBank/DDBJ whole genome shotgun (WGS) entry which is preliminary data.</text>
</comment>
<dbReference type="InterPro" id="IPR052287">
    <property type="entry name" value="NHEJ_factor"/>
</dbReference>
<keyword evidence="12" id="KW-1185">Reference proteome</keyword>
<dbReference type="GO" id="GO:0045027">
    <property type="term" value="F:DNA end binding"/>
    <property type="evidence" value="ECO:0007669"/>
    <property type="project" value="TreeGrafter"/>
</dbReference>
<evidence type="ECO:0000256" key="8">
    <source>
        <dbReference type="SAM" id="MobiDB-lite"/>
    </source>
</evidence>
<dbReference type="InterPro" id="IPR015381">
    <property type="entry name" value="XLF-like_N"/>
</dbReference>
<dbReference type="Gene3D" id="2.170.210.10">
    <property type="entry name" value="DNA double-strand break repair and VJ recombination XRCC4, N-terminal"/>
    <property type="match status" value="1"/>
</dbReference>
<feature type="compositionally biased region" description="Acidic residues" evidence="8">
    <location>
        <begin position="393"/>
        <end position="403"/>
    </location>
</feature>
<dbReference type="GO" id="GO:0032807">
    <property type="term" value="C:DNA ligase IV complex"/>
    <property type="evidence" value="ECO:0007669"/>
    <property type="project" value="TreeGrafter"/>
</dbReference>
<evidence type="ECO:0000313" key="12">
    <source>
        <dbReference type="Proteomes" id="UP000037136"/>
    </source>
</evidence>
<reference evidence="11 12" key="1">
    <citation type="journal article" date="2015" name="BMC Genomics">
        <title>Gene expression during zombie ant biting behavior reflects the complexity underlying fungal parasitic behavioral manipulation.</title>
        <authorList>
            <person name="de Bekker C."/>
            <person name="Ohm R.A."/>
            <person name="Loreto R.G."/>
            <person name="Sebastian A."/>
            <person name="Albert I."/>
            <person name="Merrow M."/>
            <person name="Brachmann A."/>
            <person name="Hughes D.P."/>
        </authorList>
    </citation>
    <scope>NUCLEOTIDE SEQUENCE [LARGE SCALE GENOMIC DNA]</scope>
    <source>
        <strain evidence="11 12">SC16a</strain>
    </source>
</reference>
<feature type="compositionally biased region" description="Basic and acidic residues" evidence="8">
    <location>
        <begin position="481"/>
        <end position="497"/>
    </location>
</feature>
<reference evidence="11 12" key="2">
    <citation type="journal article" date="2017" name="Sci. Rep.">
        <title>Ant-infecting Ophiocordyceps genomes reveal a high diversity of potential behavioral manipulation genes and a possible major role for enterotoxins.</title>
        <authorList>
            <person name="de Bekker C."/>
            <person name="Ohm R.A."/>
            <person name="Evans H.C."/>
            <person name="Brachmann A."/>
            <person name="Hughes D.P."/>
        </authorList>
    </citation>
    <scope>NUCLEOTIDE SEQUENCE [LARGE SCALE GENOMIC DNA]</scope>
    <source>
        <strain evidence="11 12">SC16a</strain>
    </source>
</reference>
<keyword evidence="5" id="KW-0539">Nucleus</keyword>
<dbReference type="InterPro" id="IPR053829">
    <property type="entry name" value="XLF-like_CC"/>
</dbReference>
<evidence type="ECO:0000259" key="10">
    <source>
        <dbReference type="Pfam" id="PF21928"/>
    </source>
</evidence>
<feature type="region of interest" description="Disordered" evidence="8">
    <location>
        <begin position="269"/>
        <end position="535"/>
    </location>
</feature>
<evidence type="ECO:0000256" key="5">
    <source>
        <dbReference type="ARBA" id="ARBA00023242"/>
    </source>
</evidence>
<evidence type="ECO:0000313" key="11">
    <source>
        <dbReference type="EMBL" id="PFH62948.1"/>
    </source>
</evidence>
<feature type="compositionally biased region" description="Basic and acidic residues" evidence="8">
    <location>
        <begin position="504"/>
        <end position="524"/>
    </location>
</feature>
<gene>
    <name evidence="11" type="ORF">XA68_11001</name>
</gene>
<dbReference type="PANTHER" id="PTHR32235:SF1">
    <property type="entry name" value="NON-HOMOLOGOUS END-JOINING FACTOR 1"/>
    <property type="match status" value="1"/>
</dbReference>
<evidence type="ECO:0000256" key="4">
    <source>
        <dbReference type="ARBA" id="ARBA00023204"/>
    </source>
</evidence>
<evidence type="ECO:0000259" key="9">
    <source>
        <dbReference type="Pfam" id="PF09302"/>
    </source>
</evidence>
<dbReference type="EMBL" id="LAZP02000013">
    <property type="protein sequence ID" value="PFH62948.1"/>
    <property type="molecule type" value="Genomic_DNA"/>
</dbReference>
<dbReference type="InterPro" id="IPR038051">
    <property type="entry name" value="XRCC4-like_N_sf"/>
</dbReference>
<feature type="compositionally biased region" description="Polar residues" evidence="8">
    <location>
        <begin position="301"/>
        <end position="316"/>
    </location>
</feature>
<dbReference type="Pfam" id="PF09302">
    <property type="entry name" value="XLF"/>
    <property type="match status" value="1"/>
</dbReference>
<feature type="domain" description="XLF-like coiled-coil region" evidence="10">
    <location>
        <begin position="134"/>
        <end position="185"/>
    </location>
</feature>
<evidence type="ECO:0000256" key="3">
    <source>
        <dbReference type="ARBA" id="ARBA00023125"/>
    </source>
</evidence>
<feature type="compositionally biased region" description="Basic and acidic residues" evidence="8">
    <location>
        <begin position="439"/>
        <end position="465"/>
    </location>
</feature>
<evidence type="ECO:0000256" key="7">
    <source>
        <dbReference type="ARBA" id="ARBA00044529"/>
    </source>
</evidence>
<dbReference type="STRING" id="268505.A0A2A9PNL1"/>
<keyword evidence="3" id="KW-0238">DNA-binding</keyword>
<keyword evidence="2" id="KW-0227">DNA damage</keyword>
<dbReference type="CDD" id="cd22285">
    <property type="entry name" value="HD_XLF_N"/>
    <property type="match status" value="1"/>
</dbReference>